<feature type="transmembrane region" description="Helical" evidence="1">
    <location>
        <begin position="260"/>
        <end position="278"/>
    </location>
</feature>
<evidence type="ECO:0000256" key="1">
    <source>
        <dbReference type="SAM" id="Phobius"/>
    </source>
</evidence>
<reference evidence="2 3" key="1">
    <citation type="submission" date="2017-07" db="EMBL/GenBank/DDBJ databases">
        <title>Draft sequence of Rhodococcus enclensis 23b-28.</title>
        <authorList>
            <person name="Besaury L."/>
            <person name="Sancelme M."/>
            <person name="Amato P."/>
            <person name="Lallement A."/>
            <person name="Delort A.-M."/>
        </authorList>
    </citation>
    <scope>NUCLEOTIDE SEQUENCE [LARGE SCALE GENOMIC DNA]</scope>
    <source>
        <strain evidence="2 3">23b-28</strain>
    </source>
</reference>
<feature type="transmembrane region" description="Helical" evidence="1">
    <location>
        <begin position="338"/>
        <end position="357"/>
    </location>
</feature>
<comment type="caution">
    <text evidence="2">The sequence shown here is derived from an EMBL/GenBank/DDBJ whole genome shotgun (WGS) entry which is preliminary data.</text>
</comment>
<proteinExistence type="predicted"/>
<keyword evidence="1" id="KW-0472">Membrane</keyword>
<sequence length="471" mass="49304">MTIDLRSCTGALAAFLSGILAALALTNPARMRWPVTEPQSKIDQWISSQSTSVVVGAIVAVGACAYLQHRGSRRRAWAFVYSGVVVLILIRFLVAEEVGLDLLSVLGFAKTIAAGLILGGAVAASWDSRLGRNLLIIGAVSTWLAAQSSTGDLIPVSTSSIGEPAWALLLLTLICAVACAVTDDSELRISESEPGVAAAALAVVTGLAVTQRILSSVVDRQENPPTFSGWLVMVASTVAVLTLTWFCVRRLDTTSGSGGFLWAATAVGAAATTVFADLTDRFFLDGDRTSPLVIAALAIIAVVFGLSRSRHRDRTIAGLALLAAIPLSEWIFDGEHELALLLRIVALGVGSGLLLGSVLPSNPVIGALGLTIPFTALVFMSIGQHEIETVSSTYVKHDPSSTYLQDESGLRAYVDATEPDAAFRADAAFVIVDATEDPPRSDGAALLMCVVVVATGIALRRRSPVDTPSPD</sequence>
<evidence type="ECO:0000313" key="2">
    <source>
        <dbReference type="EMBL" id="PCK27421.1"/>
    </source>
</evidence>
<feature type="transmembrane region" description="Helical" evidence="1">
    <location>
        <begin position="290"/>
        <end position="307"/>
    </location>
</feature>
<organism evidence="2 3">
    <name type="scientific">Rhodococcus qingshengii</name>
    <dbReference type="NCBI Taxonomy" id="334542"/>
    <lineage>
        <taxon>Bacteria</taxon>
        <taxon>Bacillati</taxon>
        <taxon>Actinomycetota</taxon>
        <taxon>Actinomycetes</taxon>
        <taxon>Mycobacteriales</taxon>
        <taxon>Nocardiaceae</taxon>
        <taxon>Rhodococcus</taxon>
        <taxon>Rhodococcus erythropolis group</taxon>
    </lineage>
</organism>
<name>A0A2A5JEM7_RHOSG</name>
<feature type="transmembrane region" description="Helical" evidence="1">
    <location>
        <begin position="100"/>
        <end position="123"/>
    </location>
</feature>
<dbReference type="Proteomes" id="UP000230886">
    <property type="component" value="Unassembled WGS sequence"/>
</dbReference>
<feature type="transmembrane region" description="Helical" evidence="1">
    <location>
        <begin position="364"/>
        <end position="382"/>
    </location>
</feature>
<feature type="transmembrane region" description="Helical" evidence="1">
    <location>
        <begin position="227"/>
        <end position="248"/>
    </location>
</feature>
<feature type="transmembrane region" description="Helical" evidence="1">
    <location>
        <begin position="48"/>
        <end position="67"/>
    </location>
</feature>
<accession>A0A2A5JEM7</accession>
<evidence type="ECO:0000313" key="3">
    <source>
        <dbReference type="Proteomes" id="UP000230886"/>
    </source>
</evidence>
<keyword evidence="1" id="KW-1133">Transmembrane helix</keyword>
<feature type="transmembrane region" description="Helical" evidence="1">
    <location>
        <begin position="166"/>
        <end position="183"/>
    </location>
</feature>
<feature type="transmembrane region" description="Helical" evidence="1">
    <location>
        <begin position="76"/>
        <end position="94"/>
    </location>
</feature>
<dbReference type="RefSeq" id="WP_099697500.1">
    <property type="nucleotide sequence ID" value="NZ_NOVD01000005.1"/>
</dbReference>
<dbReference type="EMBL" id="NOVD01000005">
    <property type="protein sequence ID" value="PCK27421.1"/>
    <property type="molecule type" value="Genomic_DNA"/>
</dbReference>
<dbReference type="AlphaFoldDB" id="A0A2A5JEM7"/>
<gene>
    <name evidence="2" type="ORF">CHR55_11720</name>
</gene>
<feature type="transmembrane region" description="Helical" evidence="1">
    <location>
        <begin position="130"/>
        <end position="146"/>
    </location>
</feature>
<feature type="transmembrane region" description="Helical" evidence="1">
    <location>
        <begin position="195"/>
        <end position="215"/>
    </location>
</feature>
<keyword evidence="1" id="KW-0812">Transmembrane</keyword>
<protein>
    <submittedName>
        <fullName evidence="2">Uncharacterized protein</fullName>
    </submittedName>
</protein>